<reference evidence="1" key="1">
    <citation type="journal article" date="2019" name="Environ. Microbiol.">
        <title>Fungal ecological strategies reflected in gene transcription - a case study of two litter decomposers.</title>
        <authorList>
            <person name="Barbi F."/>
            <person name="Kohler A."/>
            <person name="Barry K."/>
            <person name="Baskaran P."/>
            <person name="Daum C."/>
            <person name="Fauchery L."/>
            <person name="Ihrmark K."/>
            <person name="Kuo A."/>
            <person name="LaButti K."/>
            <person name="Lipzen A."/>
            <person name="Morin E."/>
            <person name="Grigoriev I.V."/>
            <person name="Henrissat B."/>
            <person name="Lindahl B."/>
            <person name="Martin F."/>
        </authorList>
    </citation>
    <scope>NUCLEOTIDE SEQUENCE</scope>
    <source>
        <strain evidence="1">JB14</strain>
    </source>
</reference>
<gene>
    <name evidence="1" type="ORF">BT96DRAFT_814910</name>
</gene>
<dbReference type="Proteomes" id="UP000799118">
    <property type="component" value="Unassembled WGS sequence"/>
</dbReference>
<evidence type="ECO:0000313" key="2">
    <source>
        <dbReference type="Proteomes" id="UP000799118"/>
    </source>
</evidence>
<dbReference type="OrthoDB" id="3065006at2759"/>
<keyword evidence="2" id="KW-1185">Reference proteome</keyword>
<name>A0A6A4HY50_9AGAR</name>
<dbReference type="EMBL" id="ML769424">
    <property type="protein sequence ID" value="KAE9403489.1"/>
    <property type="molecule type" value="Genomic_DNA"/>
</dbReference>
<evidence type="ECO:0000313" key="1">
    <source>
        <dbReference type="EMBL" id="KAE9403489.1"/>
    </source>
</evidence>
<organism evidence="1 2">
    <name type="scientific">Gymnopus androsaceus JB14</name>
    <dbReference type="NCBI Taxonomy" id="1447944"/>
    <lineage>
        <taxon>Eukaryota</taxon>
        <taxon>Fungi</taxon>
        <taxon>Dikarya</taxon>
        <taxon>Basidiomycota</taxon>
        <taxon>Agaricomycotina</taxon>
        <taxon>Agaricomycetes</taxon>
        <taxon>Agaricomycetidae</taxon>
        <taxon>Agaricales</taxon>
        <taxon>Marasmiineae</taxon>
        <taxon>Omphalotaceae</taxon>
        <taxon>Gymnopus</taxon>
    </lineage>
</organism>
<protein>
    <submittedName>
        <fullName evidence="1">Uncharacterized protein</fullName>
    </submittedName>
</protein>
<dbReference type="AlphaFoldDB" id="A0A6A4HY50"/>
<feature type="non-terminal residue" evidence="1">
    <location>
        <position position="134"/>
    </location>
</feature>
<sequence length="134" mass="15090">MQATLGLEPLIGCIPPKDGINLYMARVDPHLTFGCEVVLDIDLSLLGELELVQHLFLRRLLGLHRRCMLVFLFSETGLIPIRYHRITLALGFLVYLLGLPWAHLANTALKNAFSLSNRGHANWINDLVTVLYSL</sequence>
<proteinExistence type="predicted"/>
<accession>A0A6A4HY50</accession>